<keyword evidence="1" id="KW-0732">Signal</keyword>
<keyword evidence="3" id="KW-1185">Reference proteome</keyword>
<evidence type="ECO:0000313" key="3">
    <source>
        <dbReference type="Proteomes" id="UP000288024"/>
    </source>
</evidence>
<dbReference type="EMBL" id="RZTZ01000020">
    <property type="protein sequence ID" value="RVT56993.1"/>
    <property type="molecule type" value="Genomic_DNA"/>
</dbReference>
<proteinExistence type="predicted"/>
<reference evidence="2 3" key="1">
    <citation type="submission" date="2019-01" db="EMBL/GenBank/DDBJ databases">
        <title>Bacillus sp. M5HDSG1-1, whole genome shotgun sequence.</title>
        <authorList>
            <person name="Tuo L."/>
        </authorList>
    </citation>
    <scope>NUCLEOTIDE SEQUENCE [LARGE SCALE GENOMIC DNA]</scope>
    <source>
        <strain evidence="2 3">M5HDSG1-1</strain>
    </source>
</reference>
<feature type="signal peptide" evidence="1">
    <location>
        <begin position="1"/>
        <end position="20"/>
    </location>
</feature>
<dbReference type="GeneID" id="87620550"/>
<organism evidence="2 3">
    <name type="scientific">Niallia taxi</name>
    <dbReference type="NCBI Taxonomy" id="2499688"/>
    <lineage>
        <taxon>Bacteria</taxon>
        <taxon>Bacillati</taxon>
        <taxon>Bacillota</taxon>
        <taxon>Bacilli</taxon>
        <taxon>Bacillales</taxon>
        <taxon>Bacillaceae</taxon>
        <taxon>Niallia</taxon>
    </lineage>
</organism>
<dbReference type="Proteomes" id="UP000288024">
    <property type="component" value="Unassembled WGS sequence"/>
</dbReference>
<protein>
    <recommendedName>
        <fullName evidence="4">Fusion protein (Includes pXO2-28-29-30)</fullName>
    </recommendedName>
</protein>
<dbReference type="RefSeq" id="WP_127742231.1">
    <property type="nucleotide sequence ID" value="NZ_CAJCKN010000031.1"/>
</dbReference>
<name>A0A3S2TU43_9BACI</name>
<evidence type="ECO:0008006" key="4">
    <source>
        <dbReference type="Google" id="ProtNLM"/>
    </source>
</evidence>
<dbReference type="AlphaFoldDB" id="A0A3S2TU43"/>
<evidence type="ECO:0000313" key="2">
    <source>
        <dbReference type="EMBL" id="RVT56993.1"/>
    </source>
</evidence>
<feature type="chain" id="PRO_5038511364" description="Fusion protein (Includes pXO2-28-29-30)" evidence="1">
    <location>
        <begin position="21"/>
        <end position="872"/>
    </location>
</feature>
<comment type="caution">
    <text evidence="2">The sequence shown here is derived from an EMBL/GenBank/DDBJ whole genome shotgun (WGS) entry which is preliminary data.</text>
</comment>
<evidence type="ECO:0000256" key="1">
    <source>
        <dbReference type="SAM" id="SignalP"/>
    </source>
</evidence>
<gene>
    <name evidence="2" type="ORF">EM808_25650</name>
</gene>
<accession>A0A3S2TU43</accession>
<sequence>MMKFSFKSMLSLFIVLIAAAGLMKEKELSAATLQNLKDSTIATVVNQNTEISSKYRFYPEFTSETTVETFGSGWSKKFSNDAADESAAYLAFVPKSDSQKGKQGIIYKNVGLFEGKVMDLKITVLDWDSLKESPANIGYRMNNIGHITQGYRSVKQKWEFIDHENGTAIKVHGYLTVNDIDAVQGVSFTDTQINKFDNLYVTNDDWLKYEHSNGQYTIFESVNGGATNYDKFASFTITFSNQSELTFEWKKMYDYSPSKTRPTPSYETEFISPGQYFSITGTKLARTEAMALEKYINTTSTSEMKLEQENVLTSYKQNFSYELINQVHDEYPEFYFSNYQIKDVVPKGLKIESINIYDKDQKDVSSLFDAKNSGNTVLLQAKSTSLEKSSFYGNTYRVEIKVVPVSLNELNKLAENDVIEWKNTASNKINGVTRNSNTTTTKLYRRNVTENHMDKTEGKTIVTNSNKMFDGESYSYIPKMDLTYKWNNTAYPYSPESTDKQEGTIKGKDITVNFEYTHPIINLGFKKIQIYTDKSDKGLPVKLQYAVGLLGNSEGWDTKKVDIIINNKDTNKQVVNETFTVNELKNTVELKIPTSTLKVDDKANYEAQILPKDKGNVFIQEEKEKISTIGYTSSEEQLNMKAADVETTIYRGVIMTEREIGEEIKKYYETLTLPTLKHDPVKSGYGIDLTKQITYKNDLKMLLNLIKSQYIVDNRLIDSYVDYPQKDNKANINAVTQSIKINDDTLQQVVTLPKVYIEEKTGAVFSEGQKLASDARIQYKLKNGGNKLYVPIWLDKLGEYDIQFSSLEQIGVNQVSFHIQDSITVNAYMYGTIGSDTINKDEILIEPVDPENPYPDGLPKGWTEDDLSWFIE</sequence>